<proteinExistence type="predicted"/>
<keyword evidence="3" id="KW-1185">Reference proteome</keyword>
<dbReference type="STRING" id="1045774.SAMN05421872_11477"/>
<dbReference type="EMBL" id="FMZM01000014">
    <property type="protein sequence ID" value="SDE06853.1"/>
    <property type="molecule type" value="Genomic_DNA"/>
</dbReference>
<dbReference type="GO" id="GO:0003735">
    <property type="term" value="F:structural constituent of ribosome"/>
    <property type="evidence" value="ECO:0007669"/>
    <property type="project" value="InterPro"/>
</dbReference>
<feature type="domain" description="Large ribosomal subunit protein bL12 C-terminal" evidence="1">
    <location>
        <begin position="1"/>
        <end position="38"/>
    </location>
</feature>
<sequence>MDAKNAVESAPVIVVRRLSAASADRVRDRLESAGATAAVLTNDD</sequence>
<accession>A0A1G6ZWV7</accession>
<dbReference type="Pfam" id="PF00542">
    <property type="entry name" value="Ribosomal_L12"/>
    <property type="match status" value="1"/>
</dbReference>
<gene>
    <name evidence="2" type="ORF">SAMN05421872_11477</name>
</gene>
<keyword evidence="2" id="KW-0687">Ribonucleoprotein</keyword>
<name>A0A1G6ZWV7_9ACTN</name>
<evidence type="ECO:0000313" key="3">
    <source>
        <dbReference type="Proteomes" id="UP000199034"/>
    </source>
</evidence>
<protein>
    <submittedName>
        <fullName evidence="2">Ribosomal protein L7/L12 C-terminal domain-containing protein</fullName>
    </submittedName>
</protein>
<evidence type="ECO:0000259" key="1">
    <source>
        <dbReference type="Pfam" id="PF00542"/>
    </source>
</evidence>
<dbReference type="Proteomes" id="UP000199034">
    <property type="component" value="Unassembled WGS sequence"/>
</dbReference>
<dbReference type="GO" id="GO:0005840">
    <property type="term" value="C:ribosome"/>
    <property type="evidence" value="ECO:0007669"/>
    <property type="project" value="UniProtKB-KW"/>
</dbReference>
<reference evidence="3" key="1">
    <citation type="submission" date="2016-10" db="EMBL/GenBank/DDBJ databases">
        <authorList>
            <person name="Varghese N."/>
            <person name="Submissions S."/>
        </authorList>
    </citation>
    <scope>NUCLEOTIDE SEQUENCE [LARGE SCALE GENOMIC DNA]</scope>
    <source>
        <strain evidence="3">CGMCC 4.6858</strain>
    </source>
</reference>
<dbReference type="AlphaFoldDB" id="A0A1G6ZWV7"/>
<dbReference type="Gene3D" id="3.30.1390.10">
    <property type="match status" value="1"/>
</dbReference>
<evidence type="ECO:0000313" key="2">
    <source>
        <dbReference type="EMBL" id="SDE06853.1"/>
    </source>
</evidence>
<dbReference type="SUPFAM" id="SSF54736">
    <property type="entry name" value="ClpS-like"/>
    <property type="match status" value="1"/>
</dbReference>
<keyword evidence="2" id="KW-0689">Ribosomal protein</keyword>
<organism evidence="2 3">
    <name type="scientific">Nocardioides lianchengensis</name>
    <dbReference type="NCBI Taxonomy" id="1045774"/>
    <lineage>
        <taxon>Bacteria</taxon>
        <taxon>Bacillati</taxon>
        <taxon>Actinomycetota</taxon>
        <taxon>Actinomycetes</taxon>
        <taxon>Propionibacteriales</taxon>
        <taxon>Nocardioidaceae</taxon>
        <taxon>Nocardioides</taxon>
    </lineage>
</organism>
<dbReference type="InterPro" id="IPR013823">
    <property type="entry name" value="Ribosomal_bL12_C"/>
</dbReference>
<dbReference type="InterPro" id="IPR014719">
    <property type="entry name" value="Ribosomal_bL12_C/ClpS-like"/>
</dbReference>
<dbReference type="GO" id="GO:0006412">
    <property type="term" value="P:translation"/>
    <property type="evidence" value="ECO:0007669"/>
    <property type="project" value="InterPro"/>
</dbReference>